<reference evidence="1 2" key="1">
    <citation type="journal article" date="2015" name="PLoS Pathog.">
        <title>Leptomonas seymouri: Adaptations to the Dixenous Life Cycle Analyzed by Genome Sequencing, Transcriptome Profiling and Co-infection with Leishmania donovani.</title>
        <authorList>
            <person name="Kraeva N."/>
            <person name="Butenko A."/>
            <person name="Hlavacova J."/>
            <person name="Kostygov A."/>
            <person name="Myskova J."/>
            <person name="Grybchuk D."/>
            <person name="Lestinova T."/>
            <person name="Votypka J."/>
            <person name="Volf P."/>
            <person name="Opperdoes F."/>
            <person name="Flegontov P."/>
            <person name="Lukes J."/>
            <person name="Yurchenko V."/>
        </authorList>
    </citation>
    <scope>NUCLEOTIDE SEQUENCE [LARGE SCALE GENOMIC DNA]</scope>
    <source>
        <strain evidence="1 2">ATCC 30220</strain>
    </source>
</reference>
<accession>A0A0N1HZ13</accession>
<name>A0A0N1HZ13_LEPSE</name>
<dbReference type="EMBL" id="LJSK01000055">
    <property type="protein sequence ID" value="KPI88294.1"/>
    <property type="molecule type" value="Genomic_DNA"/>
</dbReference>
<protein>
    <submittedName>
        <fullName evidence="1">Uncharacterized protein</fullName>
    </submittedName>
</protein>
<evidence type="ECO:0000313" key="2">
    <source>
        <dbReference type="Proteomes" id="UP000038009"/>
    </source>
</evidence>
<keyword evidence="2" id="KW-1185">Reference proteome</keyword>
<comment type="caution">
    <text evidence="1">The sequence shown here is derived from an EMBL/GenBank/DDBJ whole genome shotgun (WGS) entry which is preliminary data.</text>
</comment>
<gene>
    <name evidence="1" type="ORF">ABL78_2593</name>
</gene>
<dbReference type="Proteomes" id="UP000038009">
    <property type="component" value="Unassembled WGS sequence"/>
</dbReference>
<dbReference type="OrthoDB" id="270825at2759"/>
<dbReference type="OMA" id="YKADPQV"/>
<organism evidence="1 2">
    <name type="scientific">Leptomonas seymouri</name>
    <dbReference type="NCBI Taxonomy" id="5684"/>
    <lineage>
        <taxon>Eukaryota</taxon>
        <taxon>Discoba</taxon>
        <taxon>Euglenozoa</taxon>
        <taxon>Kinetoplastea</taxon>
        <taxon>Metakinetoplastina</taxon>
        <taxon>Trypanosomatida</taxon>
        <taxon>Trypanosomatidae</taxon>
        <taxon>Leishmaniinae</taxon>
        <taxon>Leptomonas</taxon>
    </lineage>
</organism>
<dbReference type="AlphaFoldDB" id="A0A0N1HZ13"/>
<evidence type="ECO:0000313" key="1">
    <source>
        <dbReference type="EMBL" id="KPI88294.1"/>
    </source>
</evidence>
<sequence length="520" mass="57777">MSSPMVANVMRTASEIATGLWSPEELYNLDSQVDVLQPSLKPLSVDNRRLYAYRLSLLLAPFEVLEEHWAPDTVERTLLKDDGSVGIRCEEMRSDSRLDGNTTGTIAEQCKGESFFRIFTTVAHRSFVVDRSAAHVQTLVAALRYSFPQLLVPVDSEARKPLCTVLFQFVTDHWPALSAYLPLMYFLFEVQERAFGAFYKQLTPLIQARKGNEAAASDALRPKKGGGIFSWFSSKLKESELGVNEKLELISVHRAQLPAQFEKRYMLALAKQEQMSKMELFCREFVASLWDESSTYQSLAECFTASPMSSDAVAGWYNSDLLERAAKDNTVVKLMNTSVQRFALRKSSLTNDLLLPLLREIAQAESEARILASSNVLYYEAVLMRTKTVTENSSLLSGAVPLPQNCEALTRPECIVNVREVNRRLTQELAQCRTKFDGEVAEAESAIKVRVKKLCGLVAGVLKSMAACTEAGLFEDYLCGLVPSSSEELPSVGGAHPLKVCLGIEDSEKESMFAIDRAGP</sequence>
<dbReference type="VEuPathDB" id="TriTrypDB:Lsey_0055_0070"/>
<proteinExistence type="predicted"/>